<dbReference type="PROSITE" id="PS51375">
    <property type="entry name" value="PPR"/>
    <property type="match status" value="1"/>
</dbReference>
<keyword evidence="3" id="KW-0677">Repeat</keyword>
<dbReference type="AlphaFoldDB" id="A0AAV5QCP4"/>
<evidence type="ECO:0000313" key="10">
    <source>
        <dbReference type="Proteomes" id="UP001360560"/>
    </source>
</evidence>
<dbReference type="PANTHER" id="PTHR47936:SF1">
    <property type="entry name" value="PENTATRICOPEPTIDE REPEAT-CONTAINING PROTEIN GUN1, CHLOROPLASTIC"/>
    <property type="match status" value="1"/>
</dbReference>
<name>A0AAV5QCP4_9ASCO</name>
<comment type="function">
    <text evidence="5">Regulates mitochondrial small subunit maturation by controlling 15S rRNA 5'-end processing. Localizes to the 5' precursor of the 15S rRNA in a position that is subsequently occupied by mS47 in the mature yeast mtSSU. Uses structure and sequence-specific RNA recognition, binding to a single-stranded region of the precursor and specifically recognizing bases -6 to -1. The exchange of Ccm1 for mS47 is coupled to the irreversible removal of precursor rRNA that is accompanied by conformational changes of the mitoribosomal proteins uS5m and mS26. These conformational changes signal completion of 5'-end rRNA processing through protection of the mature 5'-end of the 15S rRNA and stabilization of mS47. The removal of the 5' precursor together with the dissociation of Ccm1 may be catalyzed by the 5'-3' exoribonuclease Pet127. Involved in the specific removal of group I introns in mitochondrial encoded transcripts.</text>
</comment>
<evidence type="ECO:0000313" key="9">
    <source>
        <dbReference type="EMBL" id="GMM32710.1"/>
    </source>
</evidence>
<dbReference type="EMBL" id="BTFZ01000001">
    <property type="protein sequence ID" value="GMM32710.1"/>
    <property type="molecule type" value="Genomic_DNA"/>
</dbReference>
<comment type="similarity">
    <text evidence="2">Belongs to the CCM1 family.</text>
</comment>
<dbReference type="GeneID" id="90070689"/>
<evidence type="ECO:0000256" key="6">
    <source>
        <dbReference type="ARBA" id="ARBA00044511"/>
    </source>
</evidence>
<dbReference type="PANTHER" id="PTHR47936">
    <property type="entry name" value="PPR_LONG DOMAIN-CONTAINING PROTEIN"/>
    <property type="match status" value="1"/>
</dbReference>
<keyword evidence="4" id="KW-0507">mRNA processing</keyword>
<evidence type="ECO:0000256" key="3">
    <source>
        <dbReference type="ARBA" id="ARBA00022737"/>
    </source>
</evidence>
<evidence type="ECO:0000256" key="4">
    <source>
        <dbReference type="ARBA" id="ARBA00023187"/>
    </source>
</evidence>
<dbReference type="NCBIfam" id="TIGR00756">
    <property type="entry name" value="PPR"/>
    <property type="match status" value="1"/>
</dbReference>
<evidence type="ECO:0000256" key="1">
    <source>
        <dbReference type="ARBA" id="ARBA00004173"/>
    </source>
</evidence>
<feature type="repeat" description="PPR" evidence="8">
    <location>
        <begin position="406"/>
        <end position="440"/>
    </location>
</feature>
<gene>
    <name evidence="9" type="ORF">DASC09_000350</name>
</gene>
<proteinExistence type="inferred from homology"/>
<comment type="subunit">
    <text evidence="6">Binds to mitochondrial small subunit 15S rRNA.</text>
</comment>
<comment type="caution">
    <text evidence="9">The sequence shown here is derived from an EMBL/GenBank/DDBJ whole genome shotgun (WGS) entry which is preliminary data.</text>
</comment>
<dbReference type="GO" id="GO:0008380">
    <property type="term" value="P:RNA splicing"/>
    <property type="evidence" value="ECO:0007669"/>
    <property type="project" value="UniProtKB-KW"/>
</dbReference>
<dbReference type="Gene3D" id="1.25.40.10">
    <property type="entry name" value="Tetratricopeptide repeat domain"/>
    <property type="match status" value="3"/>
</dbReference>
<evidence type="ECO:0000256" key="5">
    <source>
        <dbReference type="ARBA" id="ARBA00044493"/>
    </source>
</evidence>
<dbReference type="GO" id="GO:0005739">
    <property type="term" value="C:mitochondrion"/>
    <property type="evidence" value="ECO:0007669"/>
    <property type="project" value="UniProtKB-SubCell"/>
</dbReference>
<dbReference type="GO" id="GO:0031930">
    <property type="term" value="P:mitochondria-nucleus signaling pathway"/>
    <property type="evidence" value="ECO:0007669"/>
    <property type="project" value="TreeGrafter"/>
</dbReference>
<evidence type="ECO:0000256" key="7">
    <source>
        <dbReference type="ARBA" id="ARBA00044527"/>
    </source>
</evidence>
<comment type="subcellular location">
    <subcellularLocation>
        <location evidence="1">Mitochondrion</location>
    </subcellularLocation>
</comment>
<dbReference type="Pfam" id="PF13812">
    <property type="entry name" value="PPR_3"/>
    <property type="match status" value="1"/>
</dbReference>
<accession>A0AAV5QCP4</accession>
<dbReference type="Pfam" id="PF01535">
    <property type="entry name" value="PPR"/>
    <property type="match status" value="2"/>
</dbReference>
<reference evidence="9 10" key="1">
    <citation type="journal article" date="2023" name="Elife">
        <title>Identification of key yeast species and microbe-microbe interactions impacting larval growth of Drosophila in the wild.</title>
        <authorList>
            <person name="Mure A."/>
            <person name="Sugiura Y."/>
            <person name="Maeda R."/>
            <person name="Honda K."/>
            <person name="Sakurai N."/>
            <person name="Takahashi Y."/>
            <person name="Watada M."/>
            <person name="Katoh T."/>
            <person name="Gotoh A."/>
            <person name="Gotoh Y."/>
            <person name="Taniguchi I."/>
            <person name="Nakamura K."/>
            <person name="Hayashi T."/>
            <person name="Katayama T."/>
            <person name="Uemura T."/>
            <person name="Hattori Y."/>
        </authorList>
    </citation>
    <scope>NUCLEOTIDE SEQUENCE [LARGE SCALE GENOMIC DNA]</scope>
    <source>
        <strain evidence="9 10">SC-9</strain>
    </source>
</reference>
<dbReference type="InterPro" id="IPR002885">
    <property type="entry name" value="PPR_rpt"/>
</dbReference>
<protein>
    <recommendedName>
        <fullName evidence="7">Mitochondrial 15S rRNA processing factor CCM1</fullName>
    </recommendedName>
</protein>
<dbReference type="Proteomes" id="UP001360560">
    <property type="component" value="Unassembled WGS sequence"/>
</dbReference>
<keyword evidence="10" id="KW-1185">Reference proteome</keyword>
<evidence type="ECO:0000256" key="2">
    <source>
        <dbReference type="ARBA" id="ARBA00006192"/>
    </source>
</evidence>
<evidence type="ECO:0000256" key="8">
    <source>
        <dbReference type="PROSITE-ProRule" id="PRU00708"/>
    </source>
</evidence>
<sequence>MLNRRISAKSAGLIQLALRNRYVASQIAGSRSNLSRPTNITQNHLYNISSFSTSSRSNNANASAAIINESLDSAVKPPAPISKMRKPTPDFKPRLEEFNKVLDEMVEKSPYDGFEFLTANLDNLNKTLRLPYYRYLQFIGKTLKKLLAKSLEESKNPTGTNLSDPEKIFEYYVSHKMASYDCYLSMLHNYILSDQLEKSIELYAKYVENNQGKEMGFRIQMAGYISYLLYITKNDIKLDVNYIQKVFPFESAPFPTVVINTLKNIKAVTDKKLLEQVRNAANSVFSANIDVNDPKIYSEMRSLAESGFISEVGYKLEKLRRAAALKNEKLPETFFTEGMNIYSRANVGAKSLFLWNEMISSGIKPSVESWNALIVAVSKKGDKSDRKKYIDEVFKRLTDEAQLKPNANTYCALIKSYANVRDFDAIEEVFEKLVKEKLVPVTLKVKCEYLRGLALKDVDRSFGLCNKWIENNEFIPDVPLINTYIEVYVSTRQFEKASQALGLIESLKLKPDVATYTIILHMLFSQTRSRGEVVNQSALKDFLKEMTSNDLSMNSVTISLMINGLMKDGMNYEAGRSLFDYFQRHYPLTRTHYSSMIQGEFQAKNHDGAEALFERYIKTHKKINNNVQMYNMIINEFTKAGKYNKAYEWLVRIKTDTKDSIKPNHFSYFFLMNDLDKQDNVELAQLVVNNLAENTTLNHYGKRLPGVLTSLQKKGVKVPDSVFNVAQKEHTQKDQ</sequence>
<keyword evidence="4" id="KW-0508">mRNA splicing</keyword>
<dbReference type="RefSeq" id="XP_064849710.1">
    <property type="nucleotide sequence ID" value="XM_064993638.1"/>
</dbReference>
<dbReference type="InterPro" id="IPR011990">
    <property type="entry name" value="TPR-like_helical_dom_sf"/>
</dbReference>
<organism evidence="9 10">
    <name type="scientific">Saccharomycopsis crataegensis</name>
    <dbReference type="NCBI Taxonomy" id="43959"/>
    <lineage>
        <taxon>Eukaryota</taxon>
        <taxon>Fungi</taxon>
        <taxon>Dikarya</taxon>
        <taxon>Ascomycota</taxon>
        <taxon>Saccharomycotina</taxon>
        <taxon>Saccharomycetes</taxon>
        <taxon>Saccharomycopsidaceae</taxon>
        <taxon>Saccharomycopsis</taxon>
    </lineage>
</organism>